<evidence type="ECO:0000256" key="9">
    <source>
        <dbReference type="SAM" id="MobiDB-lite"/>
    </source>
</evidence>
<comment type="cofactor">
    <cofactor evidence="1">
        <name>Zn(2+)</name>
        <dbReference type="ChEBI" id="CHEBI:29105"/>
    </cofactor>
</comment>
<dbReference type="FunFam" id="3.60.15.30:FF:000001">
    <property type="entry name" value="Alkyl/aryl-sulfatase BDS1"/>
    <property type="match status" value="1"/>
</dbReference>
<protein>
    <recommendedName>
        <fullName evidence="7">Linear primary-alkylsulfatase</fullName>
        <ecNumber evidence="6">3.1.6.21</ecNumber>
    </recommendedName>
    <alternativeName>
        <fullName evidence="8">Type III linear primary-alkylsulfatase</fullName>
    </alternativeName>
</protein>
<accession>A0A1H1U5Q1</accession>
<dbReference type="Gene3D" id="1.25.40.880">
    <property type="entry name" value="Alkyl sulfatase, dimerisation domain"/>
    <property type="match status" value="1"/>
</dbReference>
<dbReference type="InterPro" id="IPR036527">
    <property type="entry name" value="SCP2_sterol-bd_dom_sf"/>
</dbReference>
<feature type="region of interest" description="Disordered" evidence="9">
    <location>
        <begin position="1"/>
        <end position="20"/>
    </location>
</feature>
<dbReference type="EC" id="3.1.6.21" evidence="6"/>
<keyword evidence="4" id="KW-0862">Zinc</keyword>
<name>A0A1H1U5Q1_9BRAD</name>
<organism evidence="11 12">
    <name type="scientific">Bradyrhizobium canariense</name>
    <dbReference type="NCBI Taxonomy" id="255045"/>
    <lineage>
        <taxon>Bacteria</taxon>
        <taxon>Pseudomonadati</taxon>
        <taxon>Pseudomonadota</taxon>
        <taxon>Alphaproteobacteria</taxon>
        <taxon>Hyphomicrobiales</taxon>
        <taxon>Nitrobacteraceae</taxon>
        <taxon>Bradyrhizobium</taxon>
    </lineage>
</organism>
<dbReference type="InterPro" id="IPR029228">
    <property type="entry name" value="Alkyl_sulf_dimr"/>
</dbReference>
<dbReference type="InterPro" id="IPR044097">
    <property type="entry name" value="Bds1/SdsA1_MBL-fold"/>
</dbReference>
<keyword evidence="3" id="KW-0378">Hydrolase</keyword>
<dbReference type="Gene3D" id="3.60.15.30">
    <property type="entry name" value="Metallo-beta-lactamase domain"/>
    <property type="match status" value="1"/>
</dbReference>
<dbReference type="GO" id="GO:0018741">
    <property type="term" value="F:linear primary-alkylsulfatase activity"/>
    <property type="evidence" value="ECO:0007669"/>
    <property type="project" value="UniProtKB-EC"/>
</dbReference>
<dbReference type="InterPro" id="IPR038536">
    <property type="entry name" value="Alkyl/aryl-sulf_dimr_sf"/>
</dbReference>
<evidence type="ECO:0000256" key="8">
    <source>
        <dbReference type="ARBA" id="ARBA00075789"/>
    </source>
</evidence>
<comment type="similarity">
    <text evidence="5">Belongs to the metallo-beta-lactamase superfamily. Type III sulfatase family.</text>
</comment>
<dbReference type="AlphaFoldDB" id="A0A1H1U5Q1"/>
<evidence type="ECO:0000256" key="6">
    <source>
        <dbReference type="ARBA" id="ARBA00066568"/>
    </source>
</evidence>
<evidence type="ECO:0000256" key="3">
    <source>
        <dbReference type="ARBA" id="ARBA00022801"/>
    </source>
</evidence>
<dbReference type="Pfam" id="PF14863">
    <property type="entry name" value="Alkyl_sulf_dimr"/>
    <property type="match status" value="1"/>
</dbReference>
<dbReference type="PANTHER" id="PTHR43223">
    <property type="entry name" value="ALKYL/ARYL-SULFATASE"/>
    <property type="match status" value="1"/>
</dbReference>
<dbReference type="InterPro" id="IPR052195">
    <property type="entry name" value="Bact_Alkyl/Aryl-Sulfatase"/>
</dbReference>
<dbReference type="PANTHER" id="PTHR43223:SF1">
    <property type="entry name" value="ALKYL_ARYL-SULFATASE BDS1"/>
    <property type="match status" value="1"/>
</dbReference>
<dbReference type="Proteomes" id="UP000243904">
    <property type="component" value="Chromosome I"/>
</dbReference>
<keyword evidence="2" id="KW-0479">Metal-binding</keyword>
<dbReference type="GO" id="GO:0018909">
    <property type="term" value="P:dodecyl sulfate metabolic process"/>
    <property type="evidence" value="ECO:0007669"/>
    <property type="project" value="InterPro"/>
</dbReference>
<evidence type="ECO:0000256" key="7">
    <source>
        <dbReference type="ARBA" id="ARBA00068034"/>
    </source>
</evidence>
<proteinExistence type="inferred from homology"/>
<dbReference type="SUPFAM" id="SSF56281">
    <property type="entry name" value="Metallo-hydrolase/oxidoreductase"/>
    <property type="match status" value="1"/>
</dbReference>
<dbReference type="InterPro" id="IPR001279">
    <property type="entry name" value="Metallo-B-lactamas"/>
</dbReference>
<evidence type="ECO:0000313" key="12">
    <source>
        <dbReference type="Proteomes" id="UP000243904"/>
    </source>
</evidence>
<evidence type="ECO:0000313" key="11">
    <source>
        <dbReference type="EMBL" id="SDS67209.1"/>
    </source>
</evidence>
<dbReference type="InterPro" id="IPR029229">
    <property type="entry name" value="Alkyl_sulf_C"/>
</dbReference>
<dbReference type="CDD" id="cd07710">
    <property type="entry name" value="arylsulfatase_Sdsa1-like_MBL-fold"/>
    <property type="match status" value="1"/>
</dbReference>
<dbReference type="GO" id="GO:0046872">
    <property type="term" value="F:metal ion binding"/>
    <property type="evidence" value="ECO:0007669"/>
    <property type="project" value="UniProtKB-KW"/>
</dbReference>
<dbReference type="SUPFAM" id="SSF55718">
    <property type="entry name" value="SCP-like"/>
    <property type="match status" value="1"/>
</dbReference>
<evidence type="ECO:0000256" key="1">
    <source>
        <dbReference type="ARBA" id="ARBA00001947"/>
    </source>
</evidence>
<dbReference type="RefSeq" id="WP_146687675.1">
    <property type="nucleotide sequence ID" value="NZ_LT629750.1"/>
</dbReference>
<evidence type="ECO:0000259" key="10">
    <source>
        <dbReference type="SMART" id="SM00849"/>
    </source>
</evidence>
<keyword evidence="12" id="KW-1185">Reference proteome</keyword>
<dbReference type="Gene3D" id="3.30.1050.10">
    <property type="entry name" value="SCP2 sterol-binding domain"/>
    <property type="match status" value="1"/>
</dbReference>
<dbReference type="GO" id="GO:0046983">
    <property type="term" value="F:protein dimerization activity"/>
    <property type="evidence" value="ECO:0007669"/>
    <property type="project" value="InterPro"/>
</dbReference>
<sequence>MTETANNEAPKETPKEASASVVAQHAATLKALPFSDTRDFDEAARGFLGTIENAKIMSAQGRVVWSLEPYGFLAAADAPTTVDPSLWRQSRLNMHHGLFEVVPGVYQIRGLDIANMTLIEGDRGVIVVDTLTSIEGARAAMELYFQHRGKRPVTAVIFTHTHTDHWGGARGVLDDETLASGSVPIIAPNLFMEHAVSENIIAGPAMLRRAQYQFGPFLAKGPRGQVDCGLGKSMAAGSVALLRPTDLIIATGDKRTIDGLEFEFQMAPNSEAPAEMHFFIPRYKLLNLAENCTHNFHNLLPFRGADVRDALAWSKYLGEALQMWGGKADAMCGQHHWPVWGQERIDTMIRQQRDLYKFAHDQTIRLMNHGLTAPEIAETIKLPASLDGAWHGRGYYGHIRHNVKAIYQKYLGWYDANPVNLDPLPPVESGRKYVEYMGGADAILDRAAKDFAKGEFRFVAQAVSHLVFAEPDNQRARAMLADTFEQLGYSAESATWRNAYLFGAQELRQGMPKAPPRPPMPRETLAALRTEQLWDVLGVRLNGPKAEGKRIVLNWSFTDTNENFVLNLENCALTYVAGAQASAADASFTLPRSTLDEVIAKQTTFPEAVAAGKIKFAGNPMRLGELMMLMDEFPRMFEIVEPKRTAVA</sequence>
<dbReference type="Pfam" id="PF14864">
    <property type="entry name" value="Alkyl_sulf_C"/>
    <property type="match status" value="1"/>
</dbReference>
<evidence type="ECO:0000256" key="5">
    <source>
        <dbReference type="ARBA" id="ARBA00033751"/>
    </source>
</evidence>
<gene>
    <name evidence="11" type="ORF">SAMN05444158_2805</name>
</gene>
<evidence type="ECO:0000256" key="2">
    <source>
        <dbReference type="ARBA" id="ARBA00022723"/>
    </source>
</evidence>
<reference evidence="12" key="1">
    <citation type="submission" date="2016-10" db="EMBL/GenBank/DDBJ databases">
        <authorList>
            <person name="Varghese N."/>
            <person name="Submissions S."/>
        </authorList>
    </citation>
    <scope>NUCLEOTIDE SEQUENCE [LARGE SCALE GENOMIC DNA]</scope>
    <source>
        <strain evidence="12">GAS369</strain>
    </source>
</reference>
<dbReference type="EMBL" id="LT629750">
    <property type="protein sequence ID" value="SDS67209.1"/>
    <property type="molecule type" value="Genomic_DNA"/>
</dbReference>
<dbReference type="Pfam" id="PF00753">
    <property type="entry name" value="Lactamase_B"/>
    <property type="match status" value="1"/>
</dbReference>
<dbReference type="FunFam" id="1.25.40.880:FF:000001">
    <property type="entry name" value="SDS hydrolase SdsA1"/>
    <property type="match status" value="1"/>
</dbReference>
<feature type="domain" description="Metallo-beta-lactamase" evidence="10">
    <location>
        <begin position="113"/>
        <end position="335"/>
    </location>
</feature>
<dbReference type="InterPro" id="IPR036866">
    <property type="entry name" value="RibonucZ/Hydroxyglut_hydro"/>
</dbReference>
<evidence type="ECO:0000256" key="4">
    <source>
        <dbReference type="ARBA" id="ARBA00022833"/>
    </source>
</evidence>
<dbReference type="SMART" id="SM00849">
    <property type="entry name" value="Lactamase_B"/>
    <property type="match status" value="1"/>
</dbReference>